<keyword evidence="4 5" id="KW-0472">Membrane</keyword>
<feature type="transmembrane region" description="Helical" evidence="5">
    <location>
        <begin position="272"/>
        <end position="291"/>
    </location>
</feature>
<feature type="transmembrane region" description="Helical" evidence="5">
    <location>
        <begin position="336"/>
        <end position="357"/>
    </location>
</feature>
<feature type="transmembrane region" description="Helical" evidence="5">
    <location>
        <begin position="297"/>
        <end position="315"/>
    </location>
</feature>
<feature type="transmembrane region" description="Helical" evidence="5">
    <location>
        <begin position="12"/>
        <end position="29"/>
    </location>
</feature>
<feature type="transmembrane region" description="Helical" evidence="5">
    <location>
        <begin position="139"/>
        <end position="158"/>
    </location>
</feature>
<feature type="transmembrane region" description="Helical" evidence="5">
    <location>
        <begin position="206"/>
        <end position="223"/>
    </location>
</feature>
<feature type="transmembrane region" description="Helical" evidence="5">
    <location>
        <begin position="363"/>
        <end position="381"/>
    </location>
</feature>
<proteinExistence type="predicted"/>
<keyword evidence="3 5" id="KW-1133">Transmembrane helix</keyword>
<evidence type="ECO:0000256" key="3">
    <source>
        <dbReference type="ARBA" id="ARBA00022989"/>
    </source>
</evidence>
<dbReference type="Pfam" id="PF07690">
    <property type="entry name" value="MFS_1"/>
    <property type="match status" value="1"/>
</dbReference>
<feature type="transmembrane region" description="Helical" evidence="5">
    <location>
        <begin position="73"/>
        <end position="93"/>
    </location>
</feature>
<dbReference type="PROSITE" id="PS50850">
    <property type="entry name" value="MFS"/>
    <property type="match status" value="1"/>
</dbReference>
<gene>
    <name evidence="7" type="ORF">GM51_9395</name>
</gene>
<evidence type="ECO:0000256" key="2">
    <source>
        <dbReference type="ARBA" id="ARBA00022692"/>
    </source>
</evidence>
<keyword evidence="2 5" id="KW-0812">Transmembrane</keyword>
<protein>
    <recommendedName>
        <fullName evidence="6">Major facilitator superfamily (MFS) profile domain-containing protein</fullName>
    </recommendedName>
</protein>
<evidence type="ECO:0000256" key="1">
    <source>
        <dbReference type="ARBA" id="ARBA00004141"/>
    </source>
</evidence>
<dbReference type="InterPro" id="IPR011701">
    <property type="entry name" value="MFS"/>
</dbReference>
<organism evidence="7">
    <name type="scientific">freshwater metagenome</name>
    <dbReference type="NCBI Taxonomy" id="449393"/>
    <lineage>
        <taxon>unclassified sequences</taxon>
        <taxon>metagenomes</taxon>
        <taxon>ecological metagenomes</taxon>
    </lineage>
</organism>
<feature type="transmembrane region" description="Helical" evidence="5">
    <location>
        <begin position="41"/>
        <end position="61"/>
    </location>
</feature>
<dbReference type="SUPFAM" id="SSF103473">
    <property type="entry name" value="MFS general substrate transporter"/>
    <property type="match status" value="1"/>
</dbReference>
<dbReference type="AlphaFoldDB" id="A0A094Q3F9"/>
<evidence type="ECO:0000256" key="4">
    <source>
        <dbReference type="ARBA" id="ARBA00023136"/>
    </source>
</evidence>
<evidence type="ECO:0000256" key="5">
    <source>
        <dbReference type="SAM" id="Phobius"/>
    </source>
</evidence>
<dbReference type="EMBL" id="JNSL01000052">
    <property type="protein sequence ID" value="KGA17907.1"/>
    <property type="molecule type" value="Genomic_DNA"/>
</dbReference>
<dbReference type="InterPro" id="IPR036259">
    <property type="entry name" value="MFS_trans_sf"/>
</dbReference>
<evidence type="ECO:0000259" key="6">
    <source>
        <dbReference type="PROSITE" id="PS50850"/>
    </source>
</evidence>
<dbReference type="GO" id="GO:0016020">
    <property type="term" value="C:membrane"/>
    <property type="evidence" value="ECO:0007669"/>
    <property type="project" value="UniProtKB-SubCell"/>
</dbReference>
<dbReference type="PANTHER" id="PTHR23514">
    <property type="entry name" value="BYPASS OF STOP CODON PROTEIN 6"/>
    <property type="match status" value="1"/>
</dbReference>
<feature type="transmembrane region" description="Helical" evidence="5">
    <location>
        <begin position="164"/>
        <end position="185"/>
    </location>
</feature>
<dbReference type="CDD" id="cd17393">
    <property type="entry name" value="MFS_MosC_like"/>
    <property type="match status" value="1"/>
</dbReference>
<dbReference type="PANTHER" id="PTHR23514:SF13">
    <property type="entry name" value="INNER MEMBRANE PROTEIN YBJJ"/>
    <property type="match status" value="1"/>
</dbReference>
<dbReference type="InterPro" id="IPR020846">
    <property type="entry name" value="MFS_dom"/>
</dbReference>
<accession>A0A094Q3F9</accession>
<dbReference type="InterPro" id="IPR051788">
    <property type="entry name" value="MFS_Transporter"/>
</dbReference>
<dbReference type="Gene3D" id="1.20.1250.20">
    <property type="entry name" value="MFS general substrate transporter like domains"/>
    <property type="match status" value="2"/>
</dbReference>
<feature type="domain" description="Major facilitator superfamily (MFS) profile" evidence="6">
    <location>
        <begin position="205"/>
        <end position="386"/>
    </location>
</feature>
<sequence>MFANDEFLKARLAILIAFFINGFSVGNFVSRIPDFKSELAISNGVLGAALFCASVGVLAALRPTSKAAAKYGSGPVVRLSAFTLALAVPLVGLLFNLPWFLFSLFVYGVLSSIHDLSINAHAAALENKAGKRVMSTFHAMWSIGGLFGGVIGGALASFNVSIQIHSFFVGGFIALVALITRNWFLPAEADQHVIEKHKKRKTPRRFLILGLLGLCGALGEGAASDWGGVLAREAYEASPLMSALPYVFFSATMVIGRLSGDFLAHKFGVVKLLTWSGFIAGIGLTAGLFAGNIYGVIIGWFLFGIGISTVIPMMISATGTMANEKYPGQVSAAEGVALVTGVAYFGFVIGPPLIGFISEIVTLRWAMLLPAVLAIIFGLSAKKVLS</sequence>
<comment type="subcellular location">
    <subcellularLocation>
        <location evidence="1">Membrane</location>
        <topology evidence="1">Multi-pass membrane protein</topology>
    </subcellularLocation>
</comment>
<dbReference type="GO" id="GO:0022857">
    <property type="term" value="F:transmembrane transporter activity"/>
    <property type="evidence" value="ECO:0007669"/>
    <property type="project" value="InterPro"/>
</dbReference>
<evidence type="ECO:0000313" key="7">
    <source>
        <dbReference type="EMBL" id="KGA17907.1"/>
    </source>
</evidence>
<comment type="caution">
    <text evidence="7">The sequence shown here is derived from an EMBL/GenBank/DDBJ whole genome shotgun (WGS) entry which is preliminary data.</text>
</comment>
<name>A0A094Q3F9_9ZZZZ</name>
<reference evidence="7" key="1">
    <citation type="submission" date="2014-06" db="EMBL/GenBank/DDBJ databases">
        <title>Key roles for freshwater Actinobacteria revealed by deep metagenomic sequencing.</title>
        <authorList>
            <person name="Ghai R."/>
            <person name="Mizuno C.M."/>
            <person name="Picazo A."/>
            <person name="Camacho A."/>
            <person name="Rodriguez-Valera F."/>
        </authorList>
    </citation>
    <scope>NUCLEOTIDE SEQUENCE</scope>
</reference>
<feature type="transmembrane region" description="Helical" evidence="5">
    <location>
        <begin position="243"/>
        <end position="260"/>
    </location>
</feature>